<keyword evidence="5" id="KW-1185">Reference proteome</keyword>
<dbReference type="InterPro" id="IPR050628">
    <property type="entry name" value="SNF2_RAD54_helicase_TF"/>
</dbReference>
<dbReference type="Gene3D" id="3.40.50.300">
    <property type="entry name" value="P-loop containing nucleotide triphosphate hydrolases"/>
    <property type="match status" value="1"/>
</dbReference>
<dbReference type="GO" id="GO:0005634">
    <property type="term" value="C:nucleus"/>
    <property type="evidence" value="ECO:0007669"/>
    <property type="project" value="TreeGrafter"/>
</dbReference>
<sequence>MKDLKRFRSDPSVNILLLSKSGAYGLDLTNVTHIFLLEEQQVISRAYLVGANHSVTVEKLWMKGSVESQLTSMIDDEEEKLCVDDLDEPPTREEVLEASSTNKESFPGMKVEFLLRNMHFLDEAPQDNKLRFTVFTEGADKEKIAVRRGVVTIADSDGAPSITPLDGPDITGE</sequence>
<reference evidence="4" key="1">
    <citation type="submission" date="2023-08" db="EMBL/GenBank/DDBJ databases">
        <title>Reference Genome Resource for the Citrus Pathogen Phytophthora citrophthora.</title>
        <authorList>
            <person name="Moller H."/>
            <person name="Coetzee B."/>
            <person name="Rose L.J."/>
            <person name="Van Niekerk J.M."/>
        </authorList>
    </citation>
    <scope>NUCLEOTIDE SEQUENCE</scope>
    <source>
        <strain evidence="4">STE-U-9442</strain>
    </source>
</reference>
<name>A0AAD9G327_9STRA</name>
<dbReference type="PANTHER" id="PTHR45626:SF14">
    <property type="entry name" value="ATP-DEPENDENT DNA HELICASE (EUROFUNG)"/>
    <property type="match status" value="1"/>
</dbReference>
<dbReference type="EMBL" id="JASMQC010000037">
    <property type="protein sequence ID" value="KAK1930745.1"/>
    <property type="molecule type" value="Genomic_DNA"/>
</dbReference>
<proteinExistence type="predicted"/>
<evidence type="ECO:0000256" key="1">
    <source>
        <dbReference type="ARBA" id="ARBA00022741"/>
    </source>
</evidence>
<dbReference type="AlphaFoldDB" id="A0AAD9G327"/>
<dbReference type="SUPFAM" id="SSF52540">
    <property type="entry name" value="P-loop containing nucleoside triphosphate hydrolases"/>
    <property type="match status" value="1"/>
</dbReference>
<dbReference type="GO" id="GO:0006281">
    <property type="term" value="P:DNA repair"/>
    <property type="evidence" value="ECO:0007669"/>
    <property type="project" value="TreeGrafter"/>
</dbReference>
<protein>
    <submittedName>
        <fullName evidence="4">F-box protein</fullName>
    </submittedName>
</protein>
<keyword evidence="3" id="KW-0067">ATP-binding</keyword>
<evidence type="ECO:0000313" key="4">
    <source>
        <dbReference type="EMBL" id="KAK1930745.1"/>
    </source>
</evidence>
<dbReference type="Proteomes" id="UP001259832">
    <property type="component" value="Unassembled WGS sequence"/>
</dbReference>
<dbReference type="GO" id="GO:0016787">
    <property type="term" value="F:hydrolase activity"/>
    <property type="evidence" value="ECO:0007669"/>
    <property type="project" value="UniProtKB-KW"/>
</dbReference>
<dbReference type="GO" id="GO:0005524">
    <property type="term" value="F:ATP binding"/>
    <property type="evidence" value="ECO:0007669"/>
    <property type="project" value="UniProtKB-KW"/>
</dbReference>
<evidence type="ECO:0000256" key="2">
    <source>
        <dbReference type="ARBA" id="ARBA00022801"/>
    </source>
</evidence>
<dbReference type="InterPro" id="IPR027417">
    <property type="entry name" value="P-loop_NTPase"/>
</dbReference>
<organism evidence="4 5">
    <name type="scientific">Phytophthora citrophthora</name>
    <dbReference type="NCBI Taxonomy" id="4793"/>
    <lineage>
        <taxon>Eukaryota</taxon>
        <taxon>Sar</taxon>
        <taxon>Stramenopiles</taxon>
        <taxon>Oomycota</taxon>
        <taxon>Peronosporomycetes</taxon>
        <taxon>Peronosporales</taxon>
        <taxon>Peronosporaceae</taxon>
        <taxon>Phytophthora</taxon>
    </lineage>
</organism>
<keyword evidence="2" id="KW-0378">Hydrolase</keyword>
<evidence type="ECO:0000256" key="3">
    <source>
        <dbReference type="ARBA" id="ARBA00022840"/>
    </source>
</evidence>
<dbReference type="GO" id="GO:0008094">
    <property type="term" value="F:ATP-dependent activity, acting on DNA"/>
    <property type="evidence" value="ECO:0007669"/>
    <property type="project" value="TreeGrafter"/>
</dbReference>
<gene>
    <name evidence="4" type="ORF">P3T76_013702</name>
</gene>
<evidence type="ECO:0000313" key="5">
    <source>
        <dbReference type="Proteomes" id="UP001259832"/>
    </source>
</evidence>
<comment type="caution">
    <text evidence="4">The sequence shown here is derived from an EMBL/GenBank/DDBJ whole genome shotgun (WGS) entry which is preliminary data.</text>
</comment>
<accession>A0AAD9G327</accession>
<dbReference type="PANTHER" id="PTHR45626">
    <property type="entry name" value="TRANSCRIPTION TERMINATION FACTOR 2-RELATED"/>
    <property type="match status" value="1"/>
</dbReference>
<keyword evidence="1" id="KW-0547">Nucleotide-binding</keyword>